<keyword evidence="2" id="KW-1185">Reference proteome</keyword>
<protein>
    <submittedName>
        <fullName evidence="1">DNA polymerase-3 subunit delta</fullName>
        <ecNumber evidence="1">2.7.7.7</ecNumber>
    </submittedName>
</protein>
<dbReference type="Pfam" id="PF13177">
    <property type="entry name" value="DNA_pol3_delta2"/>
    <property type="match status" value="1"/>
</dbReference>
<keyword evidence="1" id="KW-0808">Transferase</keyword>
<gene>
    <name evidence="1" type="ORF">J2792_000762</name>
</gene>
<evidence type="ECO:0000313" key="2">
    <source>
        <dbReference type="Proteomes" id="UP001184150"/>
    </source>
</evidence>
<dbReference type="Gene3D" id="3.40.50.300">
    <property type="entry name" value="P-loop containing nucleotide triphosphate hydrolases"/>
    <property type="match status" value="1"/>
</dbReference>
<dbReference type="GO" id="GO:0003887">
    <property type="term" value="F:DNA-directed DNA polymerase activity"/>
    <property type="evidence" value="ECO:0007669"/>
    <property type="project" value="UniProtKB-EC"/>
</dbReference>
<dbReference type="Proteomes" id="UP001184150">
    <property type="component" value="Unassembled WGS sequence"/>
</dbReference>
<dbReference type="InterPro" id="IPR027417">
    <property type="entry name" value="P-loop_NTPase"/>
</dbReference>
<reference evidence="1 2" key="1">
    <citation type="submission" date="2023-07" db="EMBL/GenBank/DDBJ databases">
        <title>Sorghum-associated microbial communities from plants grown in Nebraska, USA.</title>
        <authorList>
            <person name="Schachtman D."/>
        </authorList>
    </citation>
    <scope>NUCLEOTIDE SEQUENCE [LARGE SCALE GENOMIC DNA]</scope>
    <source>
        <strain evidence="1 2">DS1027</strain>
    </source>
</reference>
<sequence length="326" mass="35219">MDAASMLIGHEHPWETWNAAMAGQRMHHGWLLAGREGLGKASFALEAAAKLVAEPGVPQPPALHHPDILVLEPLPANDDEAKKRDDGRPYARKRNINVDQIRTMLHRLHTRPTLGARRAVIVDAADHLEKGAVNALLKGLEEPPQGTFFLLVVHQLGRLLPTVRSRCQVLRFRPLDNQEMNEAVSLSAPELDAETRAAAIAVAHGSPGAALTFATQDLGRPLALLRQILRTGDPDLGLRGELGSALGARPDRERLLATIEAARTVLAEEVTQAGADNRLAIIAAHQHLVDLAREVPTHNFDPGLLVMEIGGLLARAARTRAGATSR</sequence>
<dbReference type="PANTHER" id="PTHR11669">
    <property type="entry name" value="REPLICATION FACTOR C / DNA POLYMERASE III GAMMA-TAU SUBUNIT"/>
    <property type="match status" value="1"/>
</dbReference>
<name>A0ABU1MI02_9SPHN</name>
<accession>A0ABU1MI02</accession>
<dbReference type="EMBL" id="JAVDRD010000001">
    <property type="protein sequence ID" value="MDR6509922.1"/>
    <property type="molecule type" value="Genomic_DNA"/>
</dbReference>
<evidence type="ECO:0000313" key="1">
    <source>
        <dbReference type="EMBL" id="MDR6509922.1"/>
    </source>
</evidence>
<comment type="caution">
    <text evidence="1">The sequence shown here is derived from an EMBL/GenBank/DDBJ whole genome shotgun (WGS) entry which is preliminary data.</text>
</comment>
<dbReference type="EC" id="2.7.7.7" evidence="1"/>
<keyword evidence="1" id="KW-0548">Nucleotidyltransferase</keyword>
<organism evidence="1 2">
    <name type="scientific">Novosphingobium capsulatum</name>
    <dbReference type="NCBI Taxonomy" id="13688"/>
    <lineage>
        <taxon>Bacteria</taxon>
        <taxon>Pseudomonadati</taxon>
        <taxon>Pseudomonadota</taxon>
        <taxon>Alphaproteobacteria</taxon>
        <taxon>Sphingomonadales</taxon>
        <taxon>Sphingomonadaceae</taxon>
        <taxon>Novosphingobium</taxon>
    </lineage>
</organism>
<dbReference type="InterPro" id="IPR050238">
    <property type="entry name" value="DNA_Rep/Repair_Clamp_Loader"/>
</dbReference>
<dbReference type="SUPFAM" id="SSF52540">
    <property type="entry name" value="P-loop containing nucleoside triphosphate hydrolases"/>
    <property type="match status" value="1"/>
</dbReference>
<dbReference type="PANTHER" id="PTHR11669:SF8">
    <property type="entry name" value="DNA POLYMERASE III SUBUNIT DELTA"/>
    <property type="match status" value="1"/>
</dbReference>
<proteinExistence type="predicted"/>